<feature type="transmembrane region" description="Helical" evidence="1">
    <location>
        <begin position="21"/>
        <end position="41"/>
    </location>
</feature>
<evidence type="ECO:0000313" key="4">
    <source>
        <dbReference type="Proteomes" id="UP000184501"/>
    </source>
</evidence>
<evidence type="ECO:0000313" key="3">
    <source>
        <dbReference type="EMBL" id="SHE98555.1"/>
    </source>
</evidence>
<gene>
    <name evidence="3" type="ORF">SAMN05444320_102171</name>
</gene>
<dbReference type="EMBL" id="FQVN01000002">
    <property type="protein sequence ID" value="SHE98555.1"/>
    <property type="molecule type" value="Genomic_DNA"/>
</dbReference>
<keyword evidence="1" id="KW-1133">Transmembrane helix</keyword>
<dbReference type="STRING" id="2017.SAMN05444320_102171"/>
<evidence type="ECO:0000259" key="2">
    <source>
        <dbReference type="Pfam" id="PF10756"/>
    </source>
</evidence>
<dbReference type="RefSeq" id="WP_073480473.1">
    <property type="nucleotide sequence ID" value="NZ_FQVN01000002.1"/>
</dbReference>
<dbReference type="InterPro" id="IPR019692">
    <property type="entry name" value="CFP-6_PH"/>
</dbReference>
<keyword evidence="4" id="KW-1185">Reference proteome</keyword>
<reference evidence="3 4" key="1">
    <citation type="submission" date="2016-11" db="EMBL/GenBank/DDBJ databases">
        <authorList>
            <person name="Jaros S."/>
            <person name="Januszkiewicz K."/>
            <person name="Wedrychowicz H."/>
        </authorList>
    </citation>
    <scope>NUCLEOTIDE SEQUENCE [LARGE SCALE GENOMIC DNA]</scope>
    <source>
        <strain evidence="3 4">DSM 44523</strain>
    </source>
</reference>
<dbReference type="Proteomes" id="UP000184501">
    <property type="component" value="Unassembled WGS sequence"/>
</dbReference>
<organism evidence="3 4">
    <name type="scientific">Streptoalloteichus hindustanus</name>
    <dbReference type="NCBI Taxonomy" id="2017"/>
    <lineage>
        <taxon>Bacteria</taxon>
        <taxon>Bacillati</taxon>
        <taxon>Actinomycetota</taxon>
        <taxon>Actinomycetes</taxon>
        <taxon>Pseudonocardiales</taxon>
        <taxon>Pseudonocardiaceae</taxon>
        <taxon>Streptoalloteichus</taxon>
    </lineage>
</organism>
<feature type="transmembrane region" description="Helical" evidence="1">
    <location>
        <begin position="53"/>
        <end position="72"/>
    </location>
</feature>
<evidence type="ECO:0000256" key="1">
    <source>
        <dbReference type="SAM" id="Phobius"/>
    </source>
</evidence>
<proteinExistence type="predicted"/>
<protein>
    <submittedName>
        <fullName evidence="3">PH domain-containing protein</fullName>
    </submittedName>
</protein>
<name>A0A1M4XYP2_STRHI</name>
<dbReference type="Pfam" id="PF10756">
    <property type="entry name" value="bPH_6"/>
    <property type="match status" value="1"/>
</dbReference>
<accession>A0A1M4XYP2</accession>
<feature type="domain" description="Low molecular weight protein antigen 6 PH" evidence="2">
    <location>
        <begin position="74"/>
        <end position="144"/>
    </location>
</feature>
<keyword evidence="1" id="KW-0812">Transmembrane</keyword>
<sequence>MSTMTETQPQPLVVRPHKAAVVAWAVAIVLVAVFTVVAVLLKNTPTGVFFRTADQVAMVGVGVLLAAAALLFTRPRVRADAESIEVRNIYGTTRYPWSEVEALSFPDGASFARLELPDDEYVSIMAIQSTDGERAVHAMRALRRLYRASRT</sequence>
<dbReference type="AlphaFoldDB" id="A0A1M4XYP2"/>
<dbReference type="OrthoDB" id="5191452at2"/>
<keyword evidence="1" id="KW-0472">Membrane</keyword>